<gene>
    <name evidence="1" type="ORF">SAMN05216232_0205</name>
</gene>
<dbReference type="Proteomes" id="UP000198733">
    <property type="component" value="Unassembled WGS sequence"/>
</dbReference>
<protein>
    <submittedName>
        <fullName evidence="1">Uncharacterized protein</fullName>
    </submittedName>
</protein>
<organism evidence="1 2">
    <name type="scientific">Virgibacillus subterraneus</name>
    <dbReference type="NCBI Taxonomy" id="621109"/>
    <lineage>
        <taxon>Bacteria</taxon>
        <taxon>Bacillati</taxon>
        <taxon>Bacillota</taxon>
        <taxon>Bacilli</taxon>
        <taxon>Bacillales</taxon>
        <taxon>Bacillaceae</taxon>
        <taxon>Virgibacillus</taxon>
    </lineage>
</organism>
<proteinExistence type="predicted"/>
<evidence type="ECO:0000313" key="1">
    <source>
        <dbReference type="EMBL" id="SEP57367.1"/>
    </source>
</evidence>
<reference evidence="1 2" key="1">
    <citation type="submission" date="2016-10" db="EMBL/GenBank/DDBJ databases">
        <authorList>
            <person name="Varghese N."/>
            <person name="Submissions S."/>
        </authorList>
    </citation>
    <scope>NUCLEOTIDE SEQUENCE [LARGE SCALE GENOMIC DNA]</scope>
    <source>
        <strain evidence="1 2">CGMCC 1.7734</strain>
    </source>
</reference>
<evidence type="ECO:0000313" key="2">
    <source>
        <dbReference type="Proteomes" id="UP000198733"/>
    </source>
</evidence>
<dbReference type="RefSeq" id="WP_092501555.1">
    <property type="nucleotide sequence ID" value="NZ_FOEH01000001.1"/>
</dbReference>
<sequence>MNDITEKQRQRAVNDRIADLKNNLYKLGVTHTSDGRDIEDVSLFTLERTHINAKCREALLIGEEND</sequence>
<keyword evidence="2" id="KW-1185">Reference proteome</keyword>
<comment type="caution">
    <text evidence="1">The sequence shown here is derived from an EMBL/GenBank/DDBJ whole genome shotgun (WGS) entry which is preliminary data.</text>
</comment>
<dbReference type="EMBL" id="FOEH01000001">
    <property type="protein sequence ID" value="SEP57367.1"/>
    <property type="molecule type" value="Genomic_DNA"/>
</dbReference>
<name>A0A1H8YZ90_9BACI</name>
<accession>A0A1H8YZ90</accession>